<evidence type="ECO:0000256" key="3">
    <source>
        <dbReference type="ARBA" id="ARBA00022989"/>
    </source>
</evidence>
<keyword evidence="4 6" id="KW-0472">Membrane</keyword>
<evidence type="ECO:0000256" key="2">
    <source>
        <dbReference type="ARBA" id="ARBA00022692"/>
    </source>
</evidence>
<dbReference type="InterPro" id="IPR052337">
    <property type="entry name" value="SAT4-like"/>
</dbReference>
<feature type="transmembrane region" description="Helical" evidence="6">
    <location>
        <begin position="200"/>
        <end position="225"/>
    </location>
</feature>
<evidence type="ECO:0000256" key="6">
    <source>
        <dbReference type="SAM" id="Phobius"/>
    </source>
</evidence>
<evidence type="ECO:0000256" key="5">
    <source>
        <dbReference type="ARBA" id="ARBA00038359"/>
    </source>
</evidence>
<comment type="similarity">
    <text evidence="5">Belongs to the SAT4 family.</text>
</comment>
<reference evidence="8 9" key="1">
    <citation type="journal article" date="2013" name="PLoS Genet.">
        <title>The genome and development-dependent transcriptomes of Pyronema confluens: a window into fungal evolution.</title>
        <authorList>
            <person name="Traeger S."/>
            <person name="Altegoer F."/>
            <person name="Freitag M."/>
            <person name="Gabaldon T."/>
            <person name="Kempken F."/>
            <person name="Kumar A."/>
            <person name="Marcet-Houben M."/>
            <person name="Poggeler S."/>
            <person name="Stajich J.E."/>
            <person name="Nowrousian M."/>
        </authorList>
    </citation>
    <scope>NUCLEOTIDE SEQUENCE [LARGE SCALE GENOMIC DNA]</scope>
    <source>
        <strain evidence="9">CBS 100304</strain>
        <tissue evidence="8">Vegetative mycelium</tissue>
    </source>
</reference>
<dbReference type="OrthoDB" id="5398233at2759"/>
<name>U4LME7_PYROM</name>
<dbReference type="eggNOG" id="ENOG502RUUF">
    <property type="taxonomic scope" value="Eukaryota"/>
</dbReference>
<evidence type="ECO:0000313" key="9">
    <source>
        <dbReference type="Proteomes" id="UP000018144"/>
    </source>
</evidence>
<organism evidence="8 9">
    <name type="scientific">Pyronema omphalodes (strain CBS 100304)</name>
    <name type="common">Pyronema confluens</name>
    <dbReference type="NCBI Taxonomy" id="1076935"/>
    <lineage>
        <taxon>Eukaryota</taxon>
        <taxon>Fungi</taxon>
        <taxon>Dikarya</taxon>
        <taxon>Ascomycota</taxon>
        <taxon>Pezizomycotina</taxon>
        <taxon>Pezizomycetes</taxon>
        <taxon>Pezizales</taxon>
        <taxon>Pyronemataceae</taxon>
        <taxon>Pyronema</taxon>
    </lineage>
</organism>
<evidence type="ECO:0000259" key="7">
    <source>
        <dbReference type="Pfam" id="PF20684"/>
    </source>
</evidence>
<keyword evidence="9" id="KW-1185">Reference proteome</keyword>
<dbReference type="EMBL" id="HF936136">
    <property type="protein sequence ID" value="CCX15151.1"/>
    <property type="molecule type" value="Genomic_DNA"/>
</dbReference>
<protein>
    <recommendedName>
        <fullName evidence="7">Rhodopsin domain-containing protein</fullName>
    </recommendedName>
</protein>
<accession>U4LME7</accession>
<dbReference type="InterPro" id="IPR049326">
    <property type="entry name" value="Rhodopsin_dom_fungi"/>
</dbReference>
<evidence type="ECO:0000256" key="1">
    <source>
        <dbReference type="ARBA" id="ARBA00004141"/>
    </source>
</evidence>
<dbReference type="Proteomes" id="UP000018144">
    <property type="component" value="Unassembled WGS sequence"/>
</dbReference>
<keyword evidence="3 6" id="KW-1133">Transmembrane helix</keyword>
<feature type="domain" description="Rhodopsin" evidence="7">
    <location>
        <begin position="53"/>
        <end position="294"/>
    </location>
</feature>
<sequence>MLLPRIPIPSNHSTTGQMPDYHLGHMRQEFFDKAAVALLWTASILSLALILTRLIWRYRRGETYSKDDKWMAIALVPLLLRLVASHISNAYLTANFNHKLYPYSSMTQVEIYRRTIGSIMVLPSRLMYAGVLWAMKASILYWFERYTGMERPYGTMIKIARVAMIVSYLGVVVSTFVDCRPIQLYWQIWPDPGKCVGAKIQLIVMASLNIVTDLYLIAIPLPLVFRARLPLKRKLQLSLLFSLSFLIVIVTITRMSGLLQREISQKSRSLWASIEILIACIVANAPVLNSFFQRVRQQNLSNQHAAGRSKGVTLVQRKARMPVTGQNSFGSLTRNDGLDSVAEPSAIDITSKRFHSRNMSDGGDRPWFVTGLGISVTTSPTTQER</sequence>
<evidence type="ECO:0000313" key="8">
    <source>
        <dbReference type="EMBL" id="CCX15151.1"/>
    </source>
</evidence>
<feature type="transmembrane region" description="Helical" evidence="6">
    <location>
        <begin position="126"/>
        <end position="143"/>
    </location>
</feature>
<gene>
    <name evidence="8" type="ORF">PCON_01426</name>
</gene>
<keyword evidence="2 6" id="KW-0812">Transmembrane</keyword>
<evidence type="ECO:0000256" key="4">
    <source>
        <dbReference type="ARBA" id="ARBA00023136"/>
    </source>
</evidence>
<dbReference type="GO" id="GO:0016020">
    <property type="term" value="C:membrane"/>
    <property type="evidence" value="ECO:0007669"/>
    <property type="project" value="UniProtKB-SubCell"/>
</dbReference>
<feature type="transmembrane region" description="Helical" evidence="6">
    <location>
        <begin position="155"/>
        <end position="177"/>
    </location>
</feature>
<proteinExistence type="inferred from homology"/>
<dbReference type="AlphaFoldDB" id="U4LME7"/>
<feature type="transmembrane region" description="Helical" evidence="6">
    <location>
        <begin position="70"/>
        <end position="92"/>
    </location>
</feature>
<feature type="transmembrane region" description="Helical" evidence="6">
    <location>
        <begin position="270"/>
        <end position="292"/>
    </location>
</feature>
<dbReference type="PANTHER" id="PTHR33048">
    <property type="entry name" value="PTH11-LIKE INTEGRAL MEMBRANE PROTEIN (AFU_ORTHOLOGUE AFUA_5G11245)"/>
    <property type="match status" value="1"/>
</dbReference>
<dbReference type="PANTHER" id="PTHR33048:SF19">
    <property type="entry name" value="MEMBRANE PROTEIN PTH11-LIKE, PUTATIVE (AFU_ORTHOLOGUE AFUA_1G14080)-RELATED"/>
    <property type="match status" value="1"/>
</dbReference>
<comment type="subcellular location">
    <subcellularLocation>
        <location evidence="1">Membrane</location>
        <topology evidence="1">Multi-pass membrane protein</topology>
    </subcellularLocation>
</comment>
<dbReference type="OMA" id="IEILIAC"/>
<dbReference type="Pfam" id="PF20684">
    <property type="entry name" value="Fung_rhodopsin"/>
    <property type="match status" value="1"/>
</dbReference>
<feature type="transmembrane region" description="Helical" evidence="6">
    <location>
        <begin position="34"/>
        <end position="58"/>
    </location>
</feature>
<feature type="transmembrane region" description="Helical" evidence="6">
    <location>
        <begin position="237"/>
        <end position="258"/>
    </location>
</feature>